<name>H2CK56_9LEPT</name>
<gene>
    <name evidence="2" type="ORF">Lepil_2484</name>
</gene>
<evidence type="ECO:0000313" key="2">
    <source>
        <dbReference type="EMBL" id="EHQ07159.1"/>
    </source>
</evidence>
<keyword evidence="3" id="KW-1185">Reference proteome</keyword>
<dbReference type="EMBL" id="JH597773">
    <property type="protein sequence ID" value="EHQ07159.1"/>
    <property type="molecule type" value="Genomic_DNA"/>
</dbReference>
<dbReference type="RefSeq" id="WP_002772894.1">
    <property type="nucleotide sequence ID" value="NZ_JH597773.1"/>
</dbReference>
<organism evidence="2 3">
    <name type="scientific">Leptonema illini DSM 21528</name>
    <dbReference type="NCBI Taxonomy" id="929563"/>
    <lineage>
        <taxon>Bacteria</taxon>
        <taxon>Pseudomonadati</taxon>
        <taxon>Spirochaetota</taxon>
        <taxon>Spirochaetia</taxon>
        <taxon>Leptospirales</taxon>
        <taxon>Leptospiraceae</taxon>
        <taxon>Leptonema</taxon>
    </lineage>
</organism>
<dbReference type="AlphaFoldDB" id="H2CK56"/>
<sequence>MSLISTRPLKMILALSLILTLARCPGGDSSDSSAALLGLLGGGGSGENAASLPKCTSALCLNGNVSGLISGASLVIANGAKTYTLPENGSFGLNAQTGDNYTITVQTQPTTLRCIVTNGTGTVGAVSVNNVVVTCPMAYKNNLVWNRCSHGQQWNAEAGDCTGTGNSGNGYGILKVQYCSTNDNACNDADAAGEIGVNGHLNGNGSSSLYNACNSLNLNGGLYGRTTWRVPWKDELKSIVKCSNAKSTPLPDGEFCNLQYLVPQIDAALFPNTAHTAPNSYGYWSASSSTAGISVWFTSFAHGTTTTDSQGVPKTSANQNVRCVSTGP</sequence>
<dbReference type="Pfam" id="PF07603">
    <property type="entry name" value="Lcl_C"/>
    <property type="match status" value="1"/>
</dbReference>
<accession>H2CK56</accession>
<dbReference type="STRING" id="183.GCA_002009735_03422"/>
<dbReference type="InterPro" id="IPR011460">
    <property type="entry name" value="Lcl_C"/>
</dbReference>
<dbReference type="HOGENOM" id="CLU_846752_0_0_12"/>
<protein>
    <recommendedName>
        <fullName evidence="1">Lcl C-terminal domain-containing protein</fullName>
    </recommendedName>
</protein>
<evidence type="ECO:0000259" key="1">
    <source>
        <dbReference type="Pfam" id="PF07603"/>
    </source>
</evidence>
<proteinExistence type="predicted"/>
<evidence type="ECO:0000313" key="3">
    <source>
        <dbReference type="Proteomes" id="UP000005737"/>
    </source>
</evidence>
<feature type="domain" description="Lcl C-terminal" evidence="1">
    <location>
        <begin position="140"/>
        <end position="324"/>
    </location>
</feature>
<reference evidence="2 3" key="1">
    <citation type="submission" date="2011-10" db="EMBL/GenBank/DDBJ databases">
        <title>The Improved High-Quality Draft genome of Leptonema illini DSM 21528.</title>
        <authorList>
            <consortium name="US DOE Joint Genome Institute (JGI-PGF)"/>
            <person name="Lucas S."/>
            <person name="Copeland A."/>
            <person name="Lapidus A."/>
            <person name="Glavina del Rio T."/>
            <person name="Dalin E."/>
            <person name="Tice H."/>
            <person name="Bruce D."/>
            <person name="Goodwin L."/>
            <person name="Pitluck S."/>
            <person name="Peters L."/>
            <person name="Mikhailova N."/>
            <person name="Held B."/>
            <person name="Kyrpides N."/>
            <person name="Mavromatis K."/>
            <person name="Ivanova N."/>
            <person name="Markowitz V."/>
            <person name="Cheng J.-F."/>
            <person name="Hugenholtz P."/>
            <person name="Woyke T."/>
            <person name="Wu D."/>
            <person name="Gronow S."/>
            <person name="Wellnitz S."/>
            <person name="Brambilla E.-M."/>
            <person name="Klenk H.-P."/>
            <person name="Eisen J.A."/>
        </authorList>
    </citation>
    <scope>NUCLEOTIDE SEQUENCE [LARGE SCALE GENOMIC DNA]</scope>
    <source>
        <strain evidence="2 3">DSM 21528</strain>
    </source>
</reference>
<dbReference type="Proteomes" id="UP000005737">
    <property type="component" value="Unassembled WGS sequence"/>
</dbReference>